<dbReference type="InterPro" id="IPR018392">
    <property type="entry name" value="LysM"/>
</dbReference>
<evidence type="ECO:0000256" key="10">
    <source>
        <dbReference type="SAM" id="MobiDB-lite"/>
    </source>
</evidence>
<dbReference type="InterPro" id="IPR056561">
    <property type="entry name" value="NFP_LYK_LysM1"/>
</dbReference>
<evidence type="ECO:0000256" key="1">
    <source>
        <dbReference type="ARBA" id="ARBA00004162"/>
    </source>
</evidence>
<dbReference type="InterPro" id="IPR036779">
    <property type="entry name" value="LysM_dom_sf"/>
</dbReference>
<dbReference type="Pfam" id="PF23472">
    <property type="entry name" value="LysM2_CERK1_LYK3_4_5"/>
    <property type="match status" value="1"/>
</dbReference>
<dbReference type="InterPro" id="IPR052611">
    <property type="entry name" value="Plant_RLK_LysM"/>
</dbReference>
<dbReference type="eggNOG" id="ENOG502QSFN">
    <property type="taxonomic scope" value="Eukaryota"/>
</dbReference>
<keyword evidence="8 11" id="KW-0472">Membrane</keyword>
<evidence type="ECO:0000256" key="2">
    <source>
        <dbReference type="ARBA" id="ARBA00022475"/>
    </source>
</evidence>
<feature type="domain" description="LysM" evidence="14">
    <location>
        <begin position="192"/>
        <end position="236"/>
    </location>
</feature>
<protein>
    <recommendedName>
        <fullName evidence="17">Protein kinase domain-containing protein</fullName>
    </recommendedName>
</protein>
<accession>A0A0J8BEJ4</accession>
<dbReference type="PANTHER" id="PTHR45927">
    <property type="entry name" value="LYSM-DOMAIN RECEPTOR-LIKE KINASE-RELATED"/>
    <property type="match status" value="1"/>
</dbReference>
<dbReference type="PROSITE" id="PS51782">
    <property type="entry name" value="LYSM"/>
    <property type="match status" value="1"/>
</dbReference>
<dbReference type="PROSITE" id="PS50011">
    <property type="entry name" value="PROTEIN_KINASE_DOM"/>
    <property type="match status" value="1"/>
</dbReference>
<evidence type="ECO:0000256" key="5">
    <source>
        <dbReference type="ARBA" id="ARBA00022741"/>
    </source>
</evidence>
<dbReference type="GO" id="GO:0051707">
    <property type="term" value="P:response to other organism"/>
    <property type="evidence" value="ECO:0007669"/>
    <property type="project" value="UniProtKB-ARBA"/>
</dbReference>
<keyword evidence="2" id="KW-1003">Cell membrane</keyword>
<dbReference type="Pfam" id="PF23473">
    <property type="entry name" value="LysM3_LYK4_5"/>
    <property type="match status" value="1"/>
</dbReference>
<organism evidence="15 16">
    <name type="scientific">Beta vulgaris subsp. vulgaris</name>
    <name type="common">Beet</name>
    <dbReference type="NCBI Taxonomy" id="3555"/>
    <lineage>
        <taxon>Eukaryota</taxon>
        <taxon>Viridiplantae</taxon>
        <taxon>Streptophyta</taxon>
        <taxon>Embryophyta</taxon>
        <taxon>Tracheophyta</taxon>
        <taxon>Spermatophyta</taxon>
        <taxon>Magnoliopsida</taxon>
        <taxon>eudicotyledons</taxon>
        <taxon>Gunneridae</taxon>
        <taxon>Pentapetalae</taxon>
        <taxon>Caryophyllales</taxon>
        <taxon>Chenopodiaceae</taxon>
        <taxon>Betoideae</taxon>
        <taxon>Beta</taxon>
    </lineage>
</organism>
<dbReference type="FunFam" id="1.10.510.10:FF:000468">
    <property type="entry name" value="PTI1-like tyrosine-protein kinase 3"/>
    <property type="match status" value="1"/>
</dbReference>
<evidence type="ECO:0000259" key="13">
    <source>
        <dbReference type="PROSITE" id="PS50011"/>
    </source>
</evidence>
<evidence type="ECO:0000256" key="11">
    <source>
        <dbReference type="SAM" id="Phobius"/>
    </source>
</evidence>
<feature type="domain" description="Protein kinase" evidence="13">
    <location>
        <begin position="364"/>
        <end position="658"/>
    </location>
</feature>
<evidence type="ECO:0008006" key="17">
    <source>
        <dbReference type="Google" id="ProtNLM"/>
    </source>
</evidence>
<evidence type="ECO:0000256" key="8">
    <source>
        <dbReference type="ARBA" id="ARBA00023136"/>
    </source>
</evidence>
<dbReference type="Pfam" id="PF23446">
    <property type="entry name" value="LysM1_NFP_LYK"/>
    <property type="match status" value="1"/>
</dbReference>
<dbReference type="AlphaFoldDB" id="A0A0J8BEJ4"/>
<reference evidence="15 16" key="1">
    <citation type="journal article" date="2014" name="Nature">
        <title>The genome of the recently domesticated crop plant sugar beet (Beta vulgaris).</title>
        <authorList>
            <person name="Dohm J.C."/>
            <person name="Minoche A.E."/>
            <person name="Holtgrawe D."/>
            <person name="Capella-Gutierrez S."/>
            <person name="Zakrzewski F."/>
            <person name="Tafer H."/>
            <person name="Rupp O."/>
            <person name="Sorensen T.R."/>
            <person name="Stracke R."/>
            <person name="Reinhardt R."/>
            <person name="Goesmann A."/>
            <person name="Kraft T."/>
            <person name="Schulz B."/>
            <person name="Stadler P.F."/>
            <person name="Schmidt T."/>
            <person name="Gabaldon T."/>
            <person name="Lehrach H."/>
            <person name="Weisshaar B."/>
            <person name="Himmelbauer H."/>
        </authorList>
    </citation>
    <scope>NUCLEOTIDE SEQUENCE [LARGE SCALE GENOMIC DNA]</scope>
    <source>
        <tissue evidence="15">Taproot</tissue>
    </source>
</reference>
<dbReference type="InterPro" id="IPR011009">
    <property type="entry name" value="Kinase-like_dom_sf"/>
</dbReference>
<feature type="region of interest" description="Disordered" evidence="10">
    <location>
        <begin position="246"/>
        <end position="267"/>
    </location>
</feature>
<name>A0A0J8BEJ4_BETVV</name>
<evidence type="ECO:0000259" key="14">
    <source>
        <dbReference type="PROSITE" id="PS51782"/>
    </source>
</evidence>
<evidence type="ECO:0000313" key="16">
    <source>
        <dbReference type="Proteomes" id="UP000035740"/>
    </source>
</evidence>
<dbReference type="InterPro" id="IPR056562">
    <property type="entry name" value="LysM2_CERK1_LYK3_4_5"/>
</dbReference>
<sequence length="680" mass="75125">MKISPLVLLSIIITVLEFQIRQSNSQQTYVNNNQLSGSNSNTTHGFQCNGNRSSCSAYVTYRSQPPSYSTPPNIAFLLNSNTSTISRLNNISELDPIPADRLVVIPVACSCRNSSNSSYYQHNARYRLQNLGETYFSIANNTYQGLTTWQAMAAQNNINITNLIIGDELLVPLMCACPTNQQQRQYRSQYLLSYITTWGDDVSQIADMFGVDYQSVLDANELRENDTIFPFTPILVPLTSPFTHINLPSPPPAPSPQAETPAMPDTGGGSSNKGVFIGIGIGVGVLVLVIGSFLVWFFVLRPSRKKPVSTSKSEGKGRKVSESSSLFTPLPVSYTSSQTSTKSSSIGLDGLKLAIGSLTAYKFKEIEKATGSFGEGNKIKGSMYRGEFNGDEAAIKILKGNVPNDEINILKHINHSNITRLSGYCTHEGNTYLVFEYAEKGSLDDWLFRQQKHQSVHFDDTLSQPVLGWKQRVQIACNIADALNYLHSYIQPPYIHKNLKTSNILLDSNFRAKITNFGLARTLKDQSESGVLHLTKHVVGTHGYLAPEYIENGAVTTKLDIFAFGVVMLELLSGKPAVKPPGTNKAGPDDLLFIVFRKVFEGENVREKLMEFMDSNLGREYPLDVAYTVAQLGYRCVHPDMNSRPPISEIAMTLSKILSSSLEWDPSDELANSSSMSHTR</sequence>
<dbReference type="PANTHER" id="PTHR45927:SF6">
    <property type="entry name" value="PROTEIN LYK5"/>
    <property type="match status" value="1"/>
</dbReference>
<dbReference type="InterPro" id="IPR056563">
    <property type="entry name" value="LysM3_LYK4_5"/>
</dbReference>
<comment type="subcellular location">
    <subcellularLocation>
        <location evidence="1">Cell membrane</location>
        <topology evidence="1">Single-pass membrane protein</topology>
    </subcellularLocation>
</comment>
<evidence type="ECO:0000256" key="9">
    <source>
        <dbReference type="ARBA" id="ARBA00023157"/>
    </source>
</evidence>
<dbReference type="Gramene" id="KMS99774">
    <property type="protein sequence ID" value="KMS99774"/>
    <property type="gene ID" value="BVRB_1g020680"/>
</dbReference>
<feature type="chain" id="PRO_5005294668" description="Protein kinase domain-containing protein" evidence="12">
    <location>
        <begin position="26"/>
        <end position="680"/>
    </location>
</feature>
<evidence type="ECO:0000256" key="3">
    <source>
        <dbReference type="ARBA" id="ARBA00022692"/>
    </source>
</evidence>
<evidence type="ECO:0000313" key="15">
    <source>
        <dbReference type="EMBL" id="KMS99774.1"/>
    </source>
</evidence>
<keyword evidence="6" id="KW-0067">ATP-binding</keyword>
<dbReference type="GO" id="GO:0004672">
    <property type="term" value="F:protein kinase activity"/>
    <property type="evidence" value="ECO:0007669"/>
    <property type="project" value="InterPro"/>
</dbReference>
<keyword evidence="3 11" id="KW-0812">Transmembrane</keyword>
<evidence type="ECO:0000256" key="12">
    <source>
        <dbReference type="SAM" id="SignalP"/>
    </source>
</evidence>
<dbReference type="OrthoDB" id="4062651at2759"/>
<keyword evidence="5" id="KW-0547">Nucleotide-binding</keyword>
<dbReference type="Gene3D" id="1.10.510.10">
    <property type="entry name" value="Transferase(Phosphotransferase) domain 1"/>
    <property type="match status" value="1"/>
</dbReference>
<dbReference type="InterPro" id="IPR000719">
    <property type="entry name" value="Prot_kinase_dom"/>
</dbReference>
<dbReference type="EMBL" id="KQ090201">
    <property type="protein sequence ID" value="KMS99774.1"/>
    <property type="molecule type" value="Genomic_DNA"/>
</dbReference>
<feature type="transmembrane region" description="Helical" evidence="11">
    <location>
        <begin position="275"/>
        <end position="299"/>
    </location>
</feature>
<keyword evidence="9" id="KW-1015">Disulfide bond</keyword>
<dbReference type="GO" id="GO:0005886">
    <property type="term" value="C:plasma membrane"/>
    <property type="evidence" value="ECO:0007669"/>
    <property type="project" value="UniProtKB-SubCell"/>
</dbReference>
<dbReference type="Gene3D" id="3.10.350.10">
    <property type="entry name" value="LysM domain"/>
    <property type="match status" value="1"/>
</dbReference>
<keyword evidence="7 11" id="KW-1133">Transmembrane helix</keyword>
<keyword evidence="16" id="KW-1185">Reference proteome</keyword>
<dbReference type="Gene3D" id="3.30.200.20">
    <property type="entry name" value="Phosphorylase Kinase, domain 1"/>
    <property type="match status" value="1"/>
</dbReference>
<dbReference type="GO" id="GO:0005524">
    <property type="term" value="F:ATP binding"/>
    <property type="evidence" value="ECO:0007669"/>
    <property type="project" value="UniProtKB-KW"/>
</dbReference>
<dbReference type="OMA" id="RHVEGTQ"/>
<evidence type="ECO:0000256" key="6">
    <source>
        <dbReference type="ARBA" id="ARBA00022840"/>
    </source>
</evidence>
<dbReference type="KEGG" id="bvg:104905608"/>
<proteinExistence type="predicted"/>
<gene>
    <name evidence="15" type="ORF">BVRB_1g020680</name>
</gene>
<evidence type="ECO:0000256" key="4">
    <source>
        <dbReference type="ARBA" id="ARBA00022729"/>
    </source>
</evidence>
<dbReference type="SUPFAM" id="SSF56112">
    <property type="entry name" value="Protein kinase-like (PK-like)"/>
    <property type="match status" value="1"/>
</dbReference>
<dbReference type="Pfam" id="PF07714">
    <property type="entry name" value="PK_Tyr_Ser-Thr"/>
    <property type="match status" value="1"/>
</dbReference>
<feature type="signal peptide" evidence="12">
    <location>
        <begin position="1"/>
        <end position="25"/>
    </location>
</feature>
<evidence type="ECO:0000256" key="7">
    <source>
        <dbReference type="ARBA" id="ARBA00022989"/>
    </source>
</evidence>
<dbReference type="Proteomes" id="UP000035740">
    <property type="component" value="Unassembled WGS sequence"/>
</dbReference>
<dbReference type="InterPro" id="IPR001245">
    <property type="entry name" value="Ser-Thr/Tyr_kinase_cat_dom"/>
</dbReference>
<keyword evidence="4 12" id="KW-0732">Signal</keyword>